<organism evidence="2 3">
    <name type="scientific">Stephania japonica</name>
    <dbReference type="NCBI Taxonomy" id="461633"/>
    <lineage>
        <taxon>Eukaryota</taxon>
        <taxon>Viridiplantae</taxon>
        <taxon>Streptophyta</taxon>
        <taxon>Embryophyta</taxon>
        <taxon>Tracheophyta</taxon>
        <taxon>Spermatophyta</taxon>
        <taxon>Magnoliopsida</taxon>
        <taxon>Ranunculales</taxon>
        <taxon>Menispermaceae</taxon>
        <taxon>Menispermoideae</taxon>
        <taxon>Cissampelideae</taxon>
        <taxon>Stephania</taxon>
    </lineage>
</organism>
<evidence type="ECO:0000313" key="3">
    <source>
        <dbReference type="Proteomes" id="UP001417504"/>
    </source>
</evidence>
<evidence type="ECO:0000256" key="1">
    <source>
        <dbReference type="SAM" id="MobiDB-lite"/>
    </source>
</evidence>
<gene>
    <name evidence="2" type="ORF">Sjap_013162</name>
</gene>
<accession>A0AAP0IY70</accession>
<dbReference type="EMBL" id="JBBNAE010000005">
    <property type="protein sequence ID" value="KAK9123560.1"/>
    <property type="molecule type" value="Genomic_DNA"/>
</dbReference>
<name>A0AAP0IY70_9MAGN</name>
<evidence type="ECO:0000313" key="2">
    <source>
        <dbReference type="EMBL" id="KAK9123560.1"/>
    </source>
</evidence>
<proteinExistence type="predicted"/>
<sequence>MSGAFDDWLEGHRLPVRPSSRWRKGSESPLPSPLHGSYGVGDEEPSSGAPTPPSSDDGAPLWSPTAHSSDGDGSEAVALALMVPPPPP</sequence>
<dbReference type="Proteomes" id="UP001417504">
    <property type="component" value="Unassembled WGS sequence"/>
</dbReference>
<comment type="caution">
    <text evidence="2">The sequence shown here is derived from an EMBL/GenBank/DDBJ whole genome shotgun (WGS) entry which is preliminary data.</text>
</comment>
<dbReference type="AlphaFoldDB" id="A0AAP0IY70"/>
<keyword evidence="3" id="KW-1185">Reference proteome</keyword>
<protein>
    <submittedName>
        <fullName evidence="2">Uncharacterized protein</fullName>
    </submittedName>
</protein>
<feature type="region of interest" description="Disordered" evidence="1">
    <location>
        <begin position="1"/>
        <end position="88"/>
    </location>
</feature>
<reference evidence="2 3" key="1">
    <citation type="submission" date="2024-01" db="EMBL/GenBank/DDBJ databases">
        <title>Genome assemblies of Stephania.</title>
        <authorList>
            <person name="Yang L."/>
        </authorList>
    </citation>
    <scope>NUCLEOTIDE SEQUENCE [LARGE SCALE GENOMIC DNA]</scope>
    <source>
        <strain evidence="2">QJT</strain>
        <tissue evidence="2">Leaf</tissue>
    </source>
</reference>